<dbReference type="InterPro" id="IPR030846">
    <property type="entry name" value="DnaG_bac"/>
</dbReference>
<keyword evidence="7 12" id="KW-0863">Zinc-finger</keyword>
<sequence>MDTSVYTKIRHRISIVDLVSEYVKLRKKGNHWGALCPFHQEKSPSFVVQENKGSYHCFGCGAHGDVIDFVKNIEGITHAQALEKLAERAHISLPKDKPEKHKDFELKHCLLKVCDFFVQALQNHPAALHYLRKRGISLSCQEHFKLGWCDVSVMSAIKAHLSSDVLIKSGLISEKNGRNFFEGRIMFPILNSKSEVLGFGGRSLQDQKMPKYLNSPETPLFVKHQTLYGIGTLKHNSSCVIVEGYLDALAFWKYMPAVACLGTSLSEEHLRMIWSITPEPIVCFDGDQAGKKGAYRALCTALPLLEPGNTLRIATLPFGQDPQSILHYQGWEMMERILNDASPLFEALYQHVFSQEVSLTPERQAKAVILWKQQIETIRNIEVKRAYQAFFKERFYKKRTIFSKNQQVSCSVSVVLGVEILLGSVCIFPGLLGEVQELLVQLFCPDAYIPLKEALIEWKVHQENDFDTCHHVPTLVNFSDISWYEDLIRRIMPHLVFWKHLNLQDLQEQWIELFNTYQTEFYLKGVRSHLKDDVQFLFSQWEELKLLTLKDDAL</sequence>
<dbReference type="GO" id="GO:0003899">
    <property type="term" value="F:DNA-directed RNA polymerase activity"/>
    <property type="evidence" value="ECO:0007669"/>
    <property type="project" value="UniProtKB-UniRule"/>
</dbReference>
<dbReference type="GO" id="GO:0008270">
    <property type="term" value="F:zinc ion binding"/>
    <property type="evidence" value="ECO:0007669"/>
    <property type="project" value="UniProtKB-UniRule"/>
</dbReference>
<dbReference type="Gene3D" id="3.40.1360.10">
    <property type="match status" value="1"/>
</dbReference>
<evidence type="ECO:0000313" key="14">
    <source>
        <dbReference type="EMBL" id="ETZ06696.1"/>
    </source>
</evidence>
<dbReference type="InterPro" id="IPR013264">
    <property type="entry name" value="DNAG_N"/>
</dbReference>
<dbReference type="GO" id="GO:0003677">
    <property type="term" value="F:DNA binding"/>
    <property type="evidence" value="ECO:0007669"/>
    <property type="project" value="UniProtKB-KW"/>
</dbReference>
<proteinExistence type="inferred from homology"/>
<comment type="cofactor">
    <cofactor evidence="12">
        <name>Zn(2+)</name>
        <dbReference type="ChEBI" id="CHEBI:29105"/>
    </cofactor>
    <text evidence="12">Binds 1 zinc ion per monomer.</text>
</comment>
<evidence type="ECO:0000256" key="9">
    <source>
        <dbReference type="ARBA" id="ARBA00022842"/>
    </source>
</evidence>
<dbReference type="Pfam" id="PF08275">
    <property type="entry name" value="DNAG_N"/>
    <property type="match status" value="1"/>
</dbReference>
<organism evidence="14 15">
    <name type="scientific">Holospora obtusa F1</name>
    <dbReference type="NCBI Taxonomy" id="1399147"/>
    <lineage>
        <taxon>Bacteria</taxon>
        <taxon>Pseudomonadati</taxon>
        <taxon>Pseudomonadota</taxon>
        <taxon>Alphaproteobacteria</taxon>
        <taxon>Holosporales</taxon>
        <taxon>Holosporaceae</taxon>
        <taxon>Holospora</taxon>
    </lineage>
</organism>
<dbReference type="GO" id="GO:0006269">
    <property type="term" value="P:DNA replication, synthesis of primer"/>
    <property type="evidence" value="ECO:0007669"/>
    <property type="project" value="UniProtKB-UniRule"/>
</dbReference>
<comment type="subunit">
    <text evidence="12">Monomer. Interacts with DnaB.</text>
</comment>
<dbReference type="PANTHER" id="PTHR30313:SF2">
    <property type="entry name" value="DNA PRIMASE"/>
    <property type="match status" value="1"/>
</dbReference>
<keyword evidence="4 12" id="KW-0548">Nucleotidyltransferase</keyword>
<dbReference type="SUPFAM" id="SSF56731">
    <property type="entry name" value="DNA primase core"/>
    <property type="match status" value="1"/>
</dbReference>
<accession>W6TD95</accession>
<dbReference type="Gene3D" id="3.90.980.10">
    <property type="entry name" value="DNA primase, catalytic core, N-terminal domain"/>
    <property type="match status" value="1"/>
</dbReference>
<dbReference type="NCBIfam" id="TIGR01391">
    <property type="entry name" value="dnaG"/>
    <property type="match status" value="1"/>
</dbReference>
<keyword evidence="9" id="KW-0460">Magnesium</keyword>
<dbReference type="SMART" id="SM00493">
    <property type="entry name" value="TOPRIM"/>
    <property type="match status" value="1"/>
</dbReference>
<dbReference type="GO" id="GO:0000428">
    <property type="term" value="C:DNA-directed RNA polymerase complex"/>
    <property type="evidence" value="ECO:0007669"/>
    <property type="project" value="UniProtKB-KW"/>
</dbReference>
<dbReference type="GO" id="GO:1990077">
    <property type="term" value="C:primosome complex"/>
    <property type="evidence" value="ECO:0007669"/>
    <property type="project" value="UniProtKB-KW"/>
</dbReference>
<dbReference type="Proteomes" id="UP000019112">
    <property type="component" value="Unassembled WGS sequence"/>
</dbReference>
<comment type="caution">
    <text evidence="14">The sequence shown here is derived from an EMBL/GenBank/DDBJ whole genome shotgun (WGS) entry which is preliminary data.</text>
</comment>
<name>W6TD95_HOLOB</name>
<evidence type="ECO:0000313" key="15">
    <source>
        <dbReference type="Proteomes" id="UP000019112"/>
    </source>
</evidence>
<dbReference type="EC" id="2.7.7.101" evidence="12"/>
<evidence type="ECO:0000256" key="10">
    <source>
        <dbReference type="ARBA" id="ARBA00023125"/>
    </source>
</evidence>
<dbReference type="EMBL" id="AWTR02000089">
    <property type="protein sequence ID" value="ETZ06696.1"/>
    <property type="molecule type" value="Genomic_DNA"/>
</dbReference>
<dbReference type="PANTHER" id="PTHR30313">
    <property type="entry name" value="DNA PRIMASE"/>
    <property type="match status" value="1"/>
</dbReference>
<dbReference type="CDD" id="cd03364">
    <property type="entry name" value="TOPRIM_DnaG_primases"/>
    <property type="match status" value="1"/>
</dbReference>
<gene>
    <name evidence="12" type="primary">dnaG</name>
    <name evidence="14" type="ORF">P618_201137</name>
</gene>
<dbReference type="FunFam" id="3.90.580.10:FF:000001">
    <property type="entry name" value="DNA primase"/>
    <property type="match status" value="1"/>
</dbReference>
<dbReference type="InterPro" id="IPR006171">
    <property type="entry name" value="TOPRIM_dom"/>
</dbReference>
<evidence type="ECO:0000256" key="7">
    <source>
        <dbReference type="ARBA" id="ARBA00022771"/>
    </source>
</evidence>
<keyword evidence="1 12" id="KW-0240">DNA-directed RNA polymerase</keyword>
<evidence type="ECO:0000256" key="4">
    <source>
        <dbReference type="ARBA" id="ARBA00022695"/>
    </source>
</evidence>
<dbReference type="RefSeq" id="WP_021828067.1">
    <property type="nucleotide sequence ID" value="NZ_AWTR02000089.1"/>
</dbReference>
<reference evidence="14 15" key="1">
    <citation type="journal article" date="2014" name="FEMS Microbiol. Lett.">
        <title>Draft genome sequences of three Holospora species (Holospora obtusa, Holospora undulata, and Holospora elegans), endonuclear symbiotic bacteria of the ciliate Paramecium caudatum.</title>
        <authorList>
            <person name="Dohra H."/>
            <person name="Tanaka K."/>
            <person name="Suzuki T."/>
            <person name="Fujishima M."/>
            <person name="Suzuki H."/>
        </authorList>
    </citation>
    <scope>NUCLEOTIDE SEQUENCE [LARGE SCALE GENOMIC DNA]</scope>
    <source>
        <strain evidence="14 15">F1</strain>
    </source>
</reference>
<comment type="domain">
    <text evidence="12">Contains an N-terminal zinc-binding domain, a central core domain that contains the primase activity, and a C-terminal DnaB-binding domain.</text>
</comment>
<keyword evidence="2 12" id="KW-0639">Primosome</keyword>
<dbReference type="InterPro" id="IPR002694">
    <property type="entry name" value="Znf_CHC2"/>
</dbReference>
<keyword evidence="5 12" id="KW-0235">DNA replication</keyword>
<comment type="function">
    <text evidence="12">RNA polymerase that catalyzes the synthesis of short RNA molecules used as primers for DNA polymerase during DNA replication.</text>
</comment>
<dbReference type="Gene3D" id="3.90.580.10">
    <property type="entry name" value="Zinc finger, CHC2-type domain"/>
    <property type="match status" value="1"/>
</dbReference>
<dbReference type="STRING" id="1399147.P618_201137"/>
<dbReference type="InterPro" id="IPR036977">
    <property type="entry name" value="DNA_primase_Znf_CHC2"/>
</dbReference>
<dbReference type="InterPro" id="IPR006295">
    <property type="entry name" value="DNA_primase_DnaG"/>
</dbReference>
<dbReference type="InterPro" id="IPR034151">
    <property type="entry name" value="TOPRIM_DnaG_bac"/>
</dbReference>
<dbReference type="InterPro" id="IPR050219">
    <property type="entry name" value="DnaG_primase"/>
</dbReference>
<evidence type="ECO:0000256" key="2">
    <source>
        <dbReference type="ARBA" id="ARBA00022515"/>
    </source>
</evidence>
<dbReference type="eggNOG" id="COG0358">
    <property type="taxonomic scope" value="Bacteria"/>
</dbReference>
<feature type="zinc finger region" description="CHC2-type" evidence="12">
    <location>
        <begin position="36"/>
        <end position="60"/>
    </location>
</feature>
<evidence type="ECO:0000256" key="8">
    <source>
        <dbReference type="ARBA" id="ARBA00022833"/>
    </source>
</evidence>
<dbReference type="InterPro" id="IPR037068">
    <property type="entry name" value="DNA_primase_core_N_sf"/>
</dbReference>
<evidence type="ECO:0000256" key="11">
    <source>
        <dbReference type="ARBA" id="ARBA00023163"/>
    </source>
</evidence>
<evidence type="ECO:0000259" key="13">
    <source>
        <dbReference type="PROSITE" id="PS50880"/>
    </source>
</evidence>
<keyword evidence="15" id="KW-1185">Reference proteome</keyword>
<dbReference type="AlphaFoldDB" id="W6TD95"/>
<dbReference type="GO" id="GO:0005737">
    <property type="term" value="C:cytoplasm"/>
    <property type="evidence" value="ECO:0007669"/>
    <property type="project" value="TreeGrafter"/>
</dbReference>
<dbReference type="Pfam" id="PF13155">
    <property type="entry name" value="Toprim_2"/>
    <property type="match status" value="1"/>
</dbReference>
<comment type="similarity">
    <text evidence="12">Belongs to the DnaG primase family.</text>
</comment>
<keyword evidence="11 12" id="KW-0804">Transcription</keyword>
<evidence type="ECO:0000256" key="3">
    <source>
        <dbReference type="ARBA" id="ARBA00022679"/>
    </source>
</evidence>
<dbReference type="SUPFAM" id="SSF57783">
    <property type="entry name" value="Zinc beta-ribbon"/>
    <property type="match status" value="1"/>
</dbReference>
<evidence type="ECO:0000256" key="6">
    <source>
        <dbReference type="ARBA" id="ARBA00022723"/>
    </source>
</evidence>
<keyword evidence="6 12" id="KW-0479">Metal-binding</keyword>
<dbReference type="PROSITE" id="PS50880">
    <property type="entry name" value="TOPRIM"/>
    <property type="match status" value="1"/>
</dbReference>
<dbReference type="Pfam" id="PF01807">
    <property type="entry name" value="Zn_ribbon_DnaG"/>
    <property type="match status" value="1"/>
</dbReference>
<protein>
    <recommendedName>
        <fullName evidence="12">DNA primase</fullName>
        <ecNumber evidence="12">2.7.7.101</ecNumber>
    </recommendedName>
</protein>
<evidence type="ECO:0000256" key="5">
    <source>
        <dbReference type="ARBA" id="ARBA00022705"/>
    </source>
</evidence>
<dbReference type="SMART" id="SM00400">
    <property type="entry name" value="ZnF_CHCC"/>
    <property type="match status" value="1"/>
</dbReference>
<keyword evidence="10 12" id="KW-0238">DNA-binding</keyword>
<feature type="domain" description="Toprim" evidence="13">
    <location>
        <begin position="237"/>
        <end position="317"/>
    </location>
</feature>
<comment type="catalytic activity">
    <reaction evidence="12">
        <text>ssDNA + n NTP = ssDNA/pppN(pN)n-1 hybrid + (n-1) diphosphate.</text>
        <dbReference type="EC" id="2.7.7.101"/>
    </reaction>
</comment>
<keyword evidence="8 12" id="KW-0862">Zinc</keyword>
<dbReference type="HAMAP" id="MF_00974">
    <property type="entry name" value="DNA_primase_DnaG"/>
    <property type="match status" value="1"/>
</dbReference>
<evidence type="ECO:0000256" key="12">
    <source>
        <dbReference type="HAMAP-Rule" id="MF_00974"/>
    </source>
</evidence>
<dbReference type="OrthoDB" id="9803773at2"/>
<keyword evidence="3 12" id="KW-0808">Transferase</keyword>
<evidence type="ECO:0000256" key="1">
    <source>
        <dbReference type="ARBA" id="ARBA00022478"/>
    </source>
</evidence>